<name>A0AAV3WDT1_ACIJO</name>
<comment type="caution">
    <text evidence="1">The sequence shown here is derived from an EMBL/GenBank/DDBJ whole genome shotgun (WGS) entry which is preliminary data.</text>
</comment>
<accession>A0AAV3WDT1</accession>
<gene>
    <name evidence="1" type="ORF">AJO04nite_16830</name>
</gene>
<dbReference type="AlphaFoldDB" id="A0AAV3WDT1"/>
<organism evidence="1 2">
    <name type="scientific">Acinetobacter johnsonii</name>
    <dbReference type="NCBI Taxonomy" id="40214"/>
    <lineage>
        <taxon>Bacteria</taxon>
        <taxon>Pseudomonadati</taxon>
        <taxon>Pseudomonadota</taxon>
        <taxon>Gammaproteobacteria</taxon>
        <taxon>Moraxellales</taxon>
        <taxon>Moraxellaceae</taxon>
        <taxon>Acinetobacter</taxon>
    </lineage>
</organism>
<proteinExistence type="predicted"/>
<evidence type="ECO:0000313" key="2">
    <source>
        <dbReference type="Proteomes" id="UP000321274"/>
    </source>
</evidence>
<evidence type="ECO:0000313" key="1">
    <source>
        <dbReference type="EMBL" id="GEK44425.1"/>
    </source>
</evidence>
<reference evidence="1 2" key="1">
    <citation type="submission" date="2019-07" db="EMBL/GenBank/DDBJ databases">
        <title>Whole genome shotgun sequence of Acinetobacter johnsonii NBRC 102197.</title>
        <authorList>
            <person name="Hosoyama A."/>
            <person name="Uohara A."/>
            <person name="Ohji S."/>
            <person name="Ichikawa N."/>
        </authorList>
    </citation>
    <scope>NUCLEOTIDE SEQUENCE [LARGE SCALE GENOMIC DNA]</scope>
    <source>
        <strain evidence="1 2">NBRC 102197</strain>
    </source>
</reference>
<sequence length="61" mass="7181">MVATMDQVEAKRNKERYEQNIKGASMIHPMDMPQHLVDGLAYFIRDQRRKIHNIEINLNGD</sequence>
<protein>
    <submittedName>
        <fullName evidence="1">Uncharacterized protein</fullName>
    </submittedName>
</protein>
<dbReference type="EMBL" id="BJUJ01000041">
    <property type="protein sequence ID" value="GEK44425.1"/>
    <property type="molecule type" value="Genomic_DNA"/>
</dbReference>
<dbReference type="Proteomes" id="UP000321274">
    <property type="component" value="Unassembled WGS sequence"/>
</dbReference>